<reference evidence="1" key="1">
    <citation type="submission" date="2023-01" db="EMBL/GenBank/DDBJ databases">
        <title>The genome sequence of Kordiimonadaceae bacterium 6D33.</title>
        <authorList>
            <person name="Liu Y."/>
        </authorList>
    </citation>
    <scope>NUCLEOTIDE SEQUENCE</scope>
    <source>
        <strain evidence="1">6D33</strain>
    </source>
</reference>
<dbReference type="EMBL" id="CP116805">
    <property type="protein sequence ID" value="WCL53194.1"/>
    <property type="molecule type" value="Genomic_DNA"/>
</dbReference>
<dbReference type="InterPro" id="IPR023214">
    <property type="entry name" value="HAD_sf"/>
</dbReference>
<keyword evidence="2" id="KW-1185">Reference proteome</keyword>
<dbReference type="AlphaFoldDB" id="A0AAE9XL56"/>
<dbReference type="Gene3D" id="3.40.50.1000">
    <property type="entry name" value="HAD superfamily/HAD-like"/>
    <property type="match status" value="1"/>
</dbReference>
<dbReference type="RefSeq" id="WP_289502706.1">
    <property type="nucleotide sequence ID" value="NZ_CP116805.1"/>
</dbReference>
<organism evidence="1 2">
    <name type="scientific">Gimibacter soli</name>
    <dbReference type="NCBI Taxonomy" id="3024400"/>
    <lineage>
        <taxon>Bacteria</taxon>
        <taxon>Pseudomonadati</taxon>
        <taxon>Pseudomonadota</taxon>
        <taxon>Alphaproteobacteria</taxon>
        <taxon>Kordiimonadales</taxon>
        <taxon>Temperatibacteraceae</taxon>
        <taxon>Gimibacter</taxon>
    </lineage>
</organism>
<evidence type="ECO:0000313" key="2">
    <source>
        <dbReference type="Proteomes" id="UP001217500"/>
    </source>
</evidence>
<gene>
    <name evidence="1" type="ORF">PH603_11675</name>
</gene>
<dbReference type="InterPro" id="IPR036412">
    <property type="entry name" value="HAD-like_sf"/>
</dbReference>
<accession>A0AAE9XL56</accession>
<proteinExistence type="predicted"/>
<dbReference type="NCBIfam" id="TIGR01686">
    <property type="entry name" value="FkbH"/>
    <property type="match status" value="1"/>
</dbReference>
<protein>
    <submittedName>
        <fullName evidence="1">HAD-IIIC family phosphatase</fullName>
    </submittedName>
</protein>
<evidence type="ECO:0000313" key="1">
    <source>
        <dbReference type="EMBL" id="WCL53194.1"/>
    </source>
</evidence>
<sequence length="614" mass="67966">MAMLIESESGNVKRIAWPEGLGADALTGLVQPGDIVGRSLLSWSEHCSECTMPACFTSCQFYAPRRDFKCARFRRGFEVASGPDGAKMARVAYGKWAKLEAIGSHALRGGLITSLALGLSSVIGSLIWHFPVPHGARTWAARKFYGLKSKLARRSASVPVTASHAFLLQAVSLSGKAASLILEFRNKDGRTGVFQKNVTIEPGLTSVVIDLASISALIDLSGDYFVAVYPAEEGGNIDIAFLFADFVQLRDPQKFLSAAAKPAAKKEAKKTPADKVKCIIWDLDNTLWKGVLIEDGADKLVARTELIDFIKAMDARGILHSVASKNNEADGLAKLRELGIEEYFLYPQINWGPKSQSIDIIRQSLNIGIDTFAFIDDQPFEREEVSTIHPAVRTFDALDFESWRDHPSFDVEVTDESAGRRQMYRDEMSRNSFLATNGEADFLAFLRGCNLQVEMEPLSEDRLPRAHELAQRTNQMNFSGCRYTKTQLAEIAASDNKLAMLVHASDRFGNYGIVGLAIFDRPAGLLEDLMFSCRIQGKYVDHAVIQHFLESQGADMKIRFKPSDRNIKPAEIFSKLGFDEVGMDGDFKILQRPDGKPFDHQDIVNVKVIDHVAS</sequence>
<dbReference type="NCBIfam" id="TIGR01681">
    <property type="entry name" value="HAD-SF-IIIC"/>
    <property type="match status" value="1"/>
</dbReference>
<dbReference type="Proteomes" id="UP001217500">
    <property type="component" value="Chromosome"/>
</dbReference>
<dbReference type="KEGG" id="gso:PH603_11675"/>
<dbReference type="InterPro" id="IPR010033">
    <property type="entry name" value="HAD_SF_ppase_IIIC"/>
</dbReference>
<name>A0AAE9XL56_9PROT</name>
<dbReference type="InterPro" id="IPR010037">
    <property type="entry name" value="FkbH_domain"/>
</dbReference>
<dbReference type="SUPFAM" id="SSF56784">
    <property type="entry name" value="HAD-like"/>
    <property type="match status" value="1"/>
</dbReference>